<name>A0A0C9XVA3_9AGAR</name>
<gene>
    <name evidence="2" type="ORF">K443DRAFT_661698</name>
</gene>
<dbReference type="OrthoDB" id="420187at2759"/>
<proteinExistence type="predicted"/>
<reference evidence="3" key="2">
    <citation type="submission" date="2015-01" db="EMBL/GenBank/DDBJ databases">
        <title>Evolutionary Origins and Diversification of the Mycorrhizal Mutualists.</title>
        <authorList>
            <consortium name="DOE Joint Genome Institute"/>
            <consortium name="Mycorrhizal Genomics Consortium"/>
            <person name="Kohler A."/>
            <person name="Kuo A."/>
            <person name="Nagy L.G."/>
            <person name="Floudas D."/>
            <person name="Copeland A."/>
            <person name="Barry K.W."/>
            <person name="Cichocki N."/>
            <person name="Veneault-Fourrey C."/>
            <person name="LaButti K."/>
            <person name="Lindquist E.A."/>
            <person name="Lipzen A."/>
            <person name="Lundell T."/>
            <person name="Morin E."/>
            <person name="Murat C."/>
            <person name="Riley R."/>
            <person name="Ohm R."/>
            <person name="Sun H."/>
            <person name="Tunlid A."/>
            <person name="Henrissat B."/>
            <person name="Grigoriev I.V."/>
            <person name="Hibbett D.S."/>
            <person name="Martin F."/>
        </authorList>
    </citation>
    <scope>NUCLEOTIDE SEQUENCE [LARGE SCALE GENOMIC DNA]</scope>
    <source>
        <strain evidence="3">LaAM-08-1</strain>
    </source>
</reference>
<sequence>MYRSWEAQARRQREVLSPKSVLGTLGQKYDQYLDFAQQDAHEFPRIRLDAMGMEEQDIINVDPSSQETTSNSRRPRCTTLPRTPAFTP</sequence>
<protein>
    <submittedName>
        <fullName evidence="2">Uncharacterized protein</fullName>
    </submittedName>
</protein>
<accession>A0A0C9XVA3</accession>
<feature type="compositionally biased region" description="Polar residues" evidence="1">
    <location>
        <begin position="62"/>
        <end position="72"/>
    </location>
</feature>
<feature type="region of interest" description="Disordered" evidence="1">
    <location>
        <begin position="62"/>
        <end position="88"/>
    </location>
</feature>
<evidence type="ECO:0000313" key="3">
    <source>
        <dbReference type="Proteomes" id="UP000054477"/>
    </source>
</evidence>
<dbReference type="HOGENOM" id="CLU_2469465_0_0_1"/>
<evidence type="ECO:0000313" key="2">
    <source>
        <dbReference type="EMBL" id="KIK01512.1"/>
    </source>
</evidence>
<dbReference type="STRING" id="1095629.A0A0C9XVA3"/>
<dbReference type="Proteomes" id="UP000054477">
    <property type="component" value="Unassembled WGS sequence"/>
</dbReference>
<dbReference type="SUPFAM" id="SSF54001">
    <property type="entry name" value="Cysteine proteinases"/>
    <property type="match status" value="1"/>
</dbReference>
<evidence type="ECO:0000256" key="1">
    <source>
        <dbReference type="SAM" id="MobiDB-lite"/>
    </source>
</evidence>
<keyword evidence="3" id="KW-1185">Reference proteome</keyword>
<dbReference type="InterPro" id="IPR038765">
    <property type="entry name" value="Papain-like_cys_pep_sf"/>
</dbReference>
<dbReference type="EMBL" id="KN838605">
    <property type="protein sequence ID" value="KIK01512.1"/>
    <property type="molecule type" value="Genomic_DNA"/>
</dbReference>
<feature type="compositionally biased region" description="Low complexity" evidence="1">
    <location>
        <begin position="77"/>
        <end position="88"/>
    </location>
</feature>
<organism evidence="2 3">
    <name type="scientific">Laccaria amethystina LaAM-08-1</name>
    <dbReference type="NCBI Taxonomy" id="1095629"/>
    <lineage>
        <taxon>Eukaryota</taxon>
        <taxon>Fungi</taxon>
        <taxon>Dikarya</taxon>
        <taxon>Basidiomycota</taxon>
        <taxon>Agaricomycotina</taxon>
        <taxon>Agaricomycetes</taxon>
        <taxon>Agaricomycetidae</taxon>
        <taxon>Agaricales</taxon>
        <taxon>Agaricineae</taxon>
        <taxon>Hydnangiaceae</taxon>
        <taxon>Laccaria</taxon>
    </lineage>
</organism>
<reference evidence="2 3" key="1">
    <citation type="submission" date="2014-04" db="EMBL/GenBank/DDBJ databases">
        <authorList>
            <consortium name="DOE Joint Genome Institute"/>
            <person name="Kuo A."/>
            <person name="Kohler A."/>
            <person name="Nagy L.G."/>
            <person name="Floudas D."/>
            <person name="Copeland A."/>
            <person name="Barry K.W."/>
            <person name="Cichocki N."/>
            <person name="Veneault-Fourrey C."/>
            <person name="LaButti K."/>
            <person name="Lindquist E.A."/>
            <person name="Lipzen A."/>
            <person name="Lundell T."/>
            <person name="Morin E."/>
            <person name="Murat C."/>
            <person name="Sun H."/>
            <person name="Tunlid A."/>
            <person name="Henrissat B."/>
            <person name="Grigoriev I.V."/>
            <person name="Hibbett D.S."/>
            <person name="Martin F."/>
            <person name="Nordberg H.P."/>
            <person name="Cantor M.N."/>
            <person name="Hua S.X."/>
        </authorList>
    </citation>
    <scope>NUCLEOTIDE SEQUENCE [LARGE SCALE GENOMIC DNA]</scope>
    <source>
        <strain evidence="2 3">LaAM-08-1</strain>
    </source>
</reference>
<dbReference type="Gene3D" id="3.90.70.10">
    <property type="entry name" value="Cysteine proteinases"/>
    <property type="match status" value="1"/>
</dbReference>
<dbReference type="AlphaFoldDB" id="A0A0C9XVA3"/>